<organism evidence="2 3">
    <name type="scientific">Hyphomonas atlantica</name>
    <dbReference type="NCBI Taxonomy" id="1280948"/>
    <lineage>
        <taxon>Bacteria</taxon>
        <taxon>Pseudomonadati</taxon>
        <taxon>Pseudomonadota</taxon>
        <taxon>Alphaproteobacteria</taxon>
        <taxon>Hyphomonadales</taxon>
        <taxon>Hyphomonadaceae</taxon>
        <taxon>Hyphomonas</taxon>
    </lineage>
</organism>
<evidence type="ECO:0000313" key="2">
    <source>
        <dbReference type="EMBL" id="HBQ49177.1"/>
    </source>
</evidence>
<evidence type="ECO:0000313" key="3">
    <source>
        <dbReference type="Proteomes" id="UP000263957"/>
    </source>
</evidence>
<proteinExistence type="predicted"/>
<name>A0A356W6C5_9PROT</name>
<gene>
    <name evidence="2" type="ORF">DD728_09885</name>
</gene>
<feature type="compositionally biased region" description="Basic and acidic residues" evidence="1">
    <location>
        <begin position="92"/>
        <end position="102"/>
    </location>
</feature>
<dbReference type="EMBL" id="DOGS01000197">
    <property type="protein sequence ID" value="HBQ49177.1"/>
    <property type="molecule type" value="Genomic_DNA"/>
</dbReference>
<protein>
    <submittedName>
        <fullName evidence="2">Uncharacterized protein</fullName>
    </submittedName>
</protein>
<comment type="caution">
    <text evidence="2">The sequence shown here is derived from an EMBL/GenBank/DDBJ whole genome shotgun (WGS) entry which is preliminary data.</text>
</comment>
<dbReference type="Proteomes" id="UP000263957">
    <property type="component" value="Unassembled WGS sequence"/>
</dbReference>
<evidence type="ECO:0000256" key="1">
    <source>
        <dbReference type="SAM" id="MobiDB-lite"/>
    </source>
</evidence>
<sequence>MRQNEPLRLEHVSGQVREVLRGNGWETGNVAATIHSARTLVPGSGFFFRGLIAISFVLRRRVQVGSVTRTRTKMRNMNVPSSLKTGSVTGAHPREKNGNSQQ</sequence>
<feature type="region of interest" description="Disordered" evidence="1">
    <location>
        <begin position="71"/>
        <end position="102"/>
    </location>
</feature>
<dbReference type="AlphaFoldDB" id="A0A356W6C5"/>
<reference evidence="2 3" key="1">
    <citation type="journal article" date="2018" name="Nat. Biotechnol.">
        <title>A standardized bacterial taxonomy based on genome phylogeny substantially revises the tree of life.</title>
        <authorList>
            <person name="Parks D.H."/>
            <person name="Chuvochina M."/>
            <person name="Waite D.W."/>
            <person name="Rinke C."/>
            <person name="Skarshewski A."/>
            <person name="Chaumeil P.A."/>
            <person name="Hugenholtz P."/>
        </authorList>
    </citation>
    <scope>NUCLEOTIDE SEQUENCE [LARGE SCALE GENOMIC DNA]</scope>
    <source>
        <strain evidence="2">UBA10378</strain>
    </source>
</reference>
<feature type="compositionally biased region" description="Polar residues" evidence="1">
    <location>
        <begin position="78"/>
        <end position="88"/>
    </location>
</feature>
<accession>A0A356W6C5</accession>